<protein>
    <submittedName>
        <fullName evidence="5">OmpA family protein</fullName>
    </submittedName>
</protein>
<organism evidence="5 6">
    <name type="scientific">Shewanella intestini</name>
    <dbReference type="NCBI Taxonomy" id="2017544"/>
    <lineage>
        <taxon>Bacteria</taxon>
        <taxon>Pseudomonadati</taxon>
        <taxon>Pseudomonadota</taxon>
        <taxon>Gammaproteobacteria</taxon>
        <taxon>Alteromonadales</taxon>
        <taxon>Shewanellaceae</taxon>
        <taxon>Shewanella</taxon>
    </lineage>
</organism>
<comment type="caution">
    <text evidence="5">The sequence shown here is derived from an EMBL/GenBank/DDBJ whole genome shotgun (WGS) entry which is preliminary data.</text>
</comment>
<dbReference type="EMBL" id="JAAIKR010000005">
    <property type="protein sequence ID" value="MBR9727748.1"/>
    <property type="molecule type" value="Genomic_DNA"/>
</dbReference>
<dbReference type="PROSITE" id="PS51123">
    <property type="entry name" value="OMPA_2"/>
    <property type="match status" value="1"/>
</dbReference>
<feature type="domain" description="OmpA-like" evidence="4">
    <location>
        <begin position="1"/>
        <end position="75"/>
    </location>
</feature>
<dbReference type="InterPro" id="IPR006664">
    <property type="entry name" value="OMP_bac"/>
</dbReference>
<dbReference type="Gene3D" id="3.30.1330.60">
    <property type="entry name" value="OmpA-like domain"/>
    <property type="match status" value="1"/>
</dbReference>
<evidence type="ECO:0000256" key="3">
    <source>
        <dbReference type="PROSITE-ProRule" id="PRU00473"/>
    </source>
</evidence>
<proteinExistence type="predicted"/>
<dbReference type="InterPro" id="IPR036737">
    <property type="entry name" value="OmpA-like_sf"/>
</dbReference>
<dbReference type="InterPro" id="IPR006665">
    <property type="entry name" value="OmpA-like"/>
</dbReference>
<name>A0ABS5I147_9GAMM</name>
<evidence type="ECO:0000256" key="2">
    <source>
        <dbReference type="ARBA" id="ARBA00023136"/>
    </source>
</evidence>
<sequence>MMNISPELTLDLTGYADRRGDSGYNQALSEQRLVEVKNYIESQGVRNSVYKGKLMMPQLYSMKHRMLKVTFLIAA</sequence>
<reference evidence="5 6" key="1">
    <citation type="submission" date="2020-02" db="EMBL/GenBank/DDBJ databases">
        <title>Shewanella WXL01 sp. nov., a marine bacterium isolated from green algae in Luhuitou Fringing Reef (Northern South China Sea).</title>
        <authorList>
            <person name="Wang X."/>
        </authorList>
    </citation>
    <scope>NUCLEOTIDE SEQUENCE [LARGE SCALE GENOMIC DNA]</scope>
    <source>
        <strain evidence="5 6">MCCC 1A01895</strain>
    </source>
</reference>
<gene>
    <name evidence="5" type="ORF">G3R48_07085</name>
</gene>
<dbReference type="PRINTS" id="PR01021">
    <property type="entry name" value="OMPADOMAIN"/>
</dbReference>
<keyword evidence="2 3" id="KW-0472">Membrane</keyword>
<evidence type="ECO:0000256" key="1">
    <source>
        <dbReference type="ARBA" id="ARBA00004370"/>
    </source>
</evidence>
<comment type="subcellular location">
    <subcellularLocation>
        <location evidence="1">Membrane</location>
    </subcellularLocation>
</comment>
<keyword evidence="6" id="KW-1185">Reference proteome</keyword>
<dbReference type="SUPFAM" id="SSF103088">
    <property type="entry name" value="OmpA-like"/>
    <property type="match status" value="1"/>
</dbReference>
<evidence type="ECO:0000313" key="5">
    <source>
        <dbReference type="EMBL" id="MBR9727748.1"/>
    </source>
</evidence>
<accession>A0ABS5I147</accession>
<evidence type="ECO:0000313" key="6">
    <source>
        <dbReference type="Proteomes" id="UP000811844"/>
    </source>
</evidence>
<dbReference type="Proteomes" id="UP000811844">
    <property type="component" value="Unassembled WGS sequence"/>
</dbReference>
<dbReference type="Pfam" id="PF00691">
    <property type="entry name" value="OmpA"/>
    <property type="match status" value="1"/>
</dbReference>
<evidence type="ECO:0000259" key="4">
    <source>
        <dbReference type="PROSITE" id="PS51123"/>
    </source>
</evidence>